<feature type="transmembrane region" description="Helical" evidence="8">
    <location>
        <begin position="79"/>
        <end position="103"/>
    </location>
</feature>
<feature type="transmembrane region" description="Helical" evidence="8">
    <location>
        <begin position="494"/>
        <end position="513"/>
    </location>
</feature>
<evidence type="ECO:0000256" key="7">
    <source>
        <dbReference type="SAM" id="MobiDB-lite"/>
    </source>
</evidence>
<dbReference type="AlphaFoldDB" id="A0AB34JR39"/>
<comment type="subcellular location">
    <subcellularLocation>
        <location evidence="1">Membrane</location>
        <topology evidence="1">Multi-pass membrane protein</topology>
    </subcellularLocation>
</comment>
<evidence type="ECO:0000313" key="11">
    <source>
        <dbReference type="Proteomes" id="UP001515480"/>
    </source>
</evidence>
<evidence type="ECO:0000256" key="2">
    <source>
        <dbReference type="ARBA" id="ARBA00022692"/>
    </source>
</evidence>
<dbReference type="Pfam" id="PF02460">
    <property type="entry name" value="Patched"/>
    <property type="match status" value="1"/>
</dbReference>
<evidence type="ECO:0000256" key="8">
    <source>
        <dbReference type="SAM" id="Phobius"/>
    </source>
</evidence>
<evidence type="ECO:0000313" key="10">
    <source>
        <dbReference type="EMBL" id="KAL1523223.1"/>
    </source>
</evidence>
<dbReference type="Proteomes" id="UP001515480">
    <property type="component" value="Unassembled WGS sequence"/>
</dbReference>
<feature type="transmembrane region" description="Helical" evidence="8">
    <location>
        <begin position="617"/>
        <end position="646"/>
    </location>
</feature>
<organism evidence="10 11">
    <name type="scientific">Prymnesium parvum</name>
    <name type="common">Toxic golden alga</name>
    <dbReference type="NCBI Taxonomy" id="97485"/>
    <lineage>
        <taxon>Eukaryota</taxon>
        <taxon>Haptista</taxon>
        <taxon>Haptophyta</taxon>
        <taxon>Prymnesiophyceae</taxon>
        <taxon>Prymnesiales</taxon>
        <taxon>Prymnesiaceae</taxon>
        <taxon>Prymnesium</taxon>
    </lineage>
</organism>
<dbReference type="GO" id="GO:0016020">
    <property type="term" value="C:membrane"/>
    <property type="evidence" value="ECO:0007669"/>
    <property type="project" value="UniProtKB-SubCell"/>
</dbReference>
<keyword evidence="11" id="KW-1185">Reference proteome</keyword>
<evidence type="ECO:0000256" key="5">
    <source>
        <dbReference type="ARBA" id="ARBA00023180"/>
    </source>
</evidence>
<comment type="similarity">
    <text evidence="6">Belongs to the dispatched family.</text>
</comment>
<keyword evidence="4 8" id="KW-0472">Membrane</keyword>
<feature type="transmembrane region" description="Helical" evidence="8">
    <location>
        <begin position="9"/>
        <end position="32"/>
    </location>
</feature>
<dbReference type="Gene3D" id="1.20.1640.10">
    <property type="entry name" value="Multidrug efflux transporter AcrB transmembrane domain"/>
    <property type="match status" value="2"/>
</dbReference>
<feature type="transmembrane region" description="Helical" evidence="8">
    <location>
        <begin position="583"/>
        <end position="605"/>
    </location>
</feature>
<gene>
    <name evidence="10" type="ORF">AB1Y20_018175</name>
</gene>
<protein>
    <recommendedName>
        <fullName evidence="9">SSD domain-containing protein</fullName>
    </recommendedName>
</protein>
<evidence type="ECO:0000259" key="9">
    <source>
        <dbReference type="PROSITE" id="PS50156"/>
    </source>
</evidence>
<sequence length="698" mass="73465">MLVLRSPTLALGGVMGSAALGLPLAFFCYRVLSGFEHLGALHALALFLAAAIAADDVCVVAGHWSAAAAEAHPSARARLAATLGGSFRVVAATSITTAAAFAANLLSRLPLVRHFGAFVALLTLSLLLLVHTWLPPLLVLSDRRGGRCRKSATDGAGDDAEGEASGVTPPVRSMEATPAGVELTLPPPVRTEEAIAPKAAVEGGGATETSACTLEGEARPPRAGGVPPQTSLWRRSSSFFAAPYASWIGAHRRRILAAAGGTLVVFLALAASIEAPHGPLSPWPEWHNQARYMTTELTMAGNLGRIDVRLFWGIEPLAEEPEGDAPALLTRTPGFDICSPETQLYFVEMCALLEQAPSRRADGSLPECPFDKFEEAARKHTTPSATQGSAPAAVLPVGRETCMRVLRELWLADHGLRVYYDPSGHAEAPVAIGAWVPTSISIVEPFPSVRRRWEGWEEWLANASASAPQAALQKGFHTGGGGWVLMETAEELSASARSGFVISLVLALLVSWSVTQSFRVASAATYCIFASSCSFIAMQGAMGWPFGVIESVCSTIVVGMACDYTMHVAVSTVHLRGDLRVTLALIGPPMCAAAATTGVAGISLLPCTVLLFSRFGAFVIVTVVSALVHALVVLPALLLCNGAAFLSHAVPKARHAPTLSTAVGAPCRRGDCERPQEINPLERPTDLLMSSTQRSEQC</sequence>
<feature type="region of interest" description="Disordered" evidence="7">
    <location>
        <begin position="149"/>
        <end position="184"/>
    </location>
</feature>
<evidence type="ECO:0000256" key="4">
    <source>
        <dbReference type="ARBA" id="ARBA00023136"/>
    </source>
</evidence>
<reference evidence="10 11" key="1">
    <citation type="journal article" date="2024" name="Science">
        <title>Giant polyketide synthase enzymes in the biosynthesis of giant marine polyether toxins.</title>
        <authorList>
            <person name="Fallon T.R."/>
            <person name="Shende V.V."/>
            <person name="Wierzbicki I.H."/>
            <person name="Pendleton A.L."/>
            <person name="Watervoot N.F."/>
            <person name="Auber R.P."/>
            <person name="Gonzalez D.J."/>
            <person name="Wisecaver J.H."/>
            <person name="Moore B.S."/>
        </authorList>
    </citation>
    <scope>NUCLEOTIDE SEQUENCE [LARGE SCALE GENOMIC DNA]</scope>
    <source>
        <strain evidence="10 11">12B1</strain>
    </source>
</reference>
<feature type="domain" description="SSD" evidence="9">
    <location>
        <begin position="47"/>
        <end position="140"/>
    </location>
</feature>
<keyword evidence="5" id="KW-0325">Glycoprotein</keyword>
<dbReference type="GO" id="GO:0022857">
    <property type="term" value="F:transmembrane transporter activity"/>
    <property type="evidence" value="ECO:0007669"/>
    <property type="project" value="TreeGrafter"/>
</dbReference>
<dbReference type="InterPro" id="IPR052081">
    <property type="entry name" value="Dispatched_Hh_regulator"/>
</dbReference>
<dbReference type="PROSITE" id="PS50156">
    <property type="entry name" value="SSD"/>
    <property type="match status" value="1"/>
</dbReference>
<accession>A0AB34JR39</accession>
<name>A0AB34JR39_PRYPA</name>
<evidence type="ECO:0000256" key="1">
    <source>
        <dbReference type="ARBA" id="ARBA00004141"/>
    </source>
</evidence>
<keyword evidence="2 8" id="KW-0812">Transmembrane</keyword>
<feature type="transmembrane region" description="Helical" evidence="8">
    <location>
        <begin position="115"/>
        <end position="140"/>
    </location>
</feature>
<dbReference type="PANTHER" id="PTHR45951">
    <property type="entry name" value="PROTEIN DISPATCHED-RELATED"/>
    <property type="match status" value="1"/>
</dbReference>
<feature type="transmembrane region" description="Helical" evidence="8">
    <location>
        <begin position="255"/>
        <end position="273"/>
    </location>
</feature>
<dbReference type="EMBL" id="JBGBPQ010000006">
    <property type="protein sequence ID" value="KAL1523223.1"/>
    <property type="molecule type" value="Genomic_DNA"/>
</dbReference>
<evidence type="ECO:0000256" key="6">
    <source>
        <dbReference type="ARBA" id="ARBA00038046"/>
    </source>
</evidence>
<comment type="caution">
    <text evidence="10">The sequence shown here is derived from an EMBL/GenBank/DDBJ whole genome shotgun (WGS) entry which is preliminary data.</text>
</comment>
<evidence type="ECO:0000256" key="3">
    <source>
        <dbReference type="ARBA" id="ARBA00022989"/>
    </source>
</evidence>
<dbReference type="InterPro" id="IPR000731">
    <property type="entry name" value="SSD"/>
</dbReference>
<feature type="transmembrane region" description="Helical" evidence="8">
    <location>
        <begin position="544"/>
        <end position="562"/>
    </location>
</feature>
<dbReference type="PANTHER" id="PTHR45951:SF3">
    <property type="entry name" value="PROTEIN DISPATCHED"/>
    <property type="match status" value="1"/>
</dbReference>
<keyword evidence="3 8" id="KW-1133">Transmembrane helix</keyword>
<dbReference type="SUPFAM" id="SSF82866">
    <property type="entry name" value="Multidrug efflux transporter AcrB transmembrane domain"/>
    <property type="match status" value="2"/>
</dbReference>
<dbReference type="InterPro" id="IPR003392">
    <property type="entry name" value="PTHD_SSD"/>
</dbReference>
<feature type="transmembrane region" description="Helical" evidence="8">
    <location>
        <begin position="44"/>
        <end position="67"/>
    </location>
</feature>
<proteinExistence type="inferred from homology"/>
<feature type="transmembrane region" description="Helical" evidence="8">
    <location>
        <begin position="520"/>
        <end position="538"/>
    </location>
</feature>